<name>A0A645FAA8_9ZZZZ</name>
<dbReference type="AlphaFoldDB" id="A0A645FAA8"/>
<organism evidence="1">
    <name type="scientific">bioreactor metagenome</name>
    <dbReference type="NCBI Taxonomy" id="1076179"/>
    <lineage>
        <taxon>unclassified sequences</taxon>
        <taxon>metagenomes</taxon>
        <taxon>ecological metagenomes</taxon>
    </lineage>
</organism>
<evidence type="ECO:0000313" key="1">
    <source>
        <dbReference type="EMBL" id="MPN10546.1"/>
    </source>
</evidence>
<protein>
    <submittedName>
        <fullName evidence="1">Uncharacterized protein</fullName>
    </submittedName>
</protein>
<gene>
    <name evidence="1" type="ORF">SDC9_157841</name>
</gene>
<proteinExistence type="predicted"/>
<sequence>MIRGIITQNRLSVRFAQLFLGLSDNTRYGWGYDESENQQNRQNHDQFNQRKALFFIFHGTP</sequence>
<dbReference type="EMBL" id="VSSQ01056701">
    <property type="protein sequence ID" value="MPN10546.1"/>
    <property type="molecule type" value="Genomic_DNA"/>
</dbReference>
<comment type="caution">
    <text evidence="1">The sequence shown here is derived from an EMBL/GenBank/DDBJ whole genome shotgun (WGS) entry which is preliminary data.</text>
</comment>
<reference evidence="1" key="1">
    <citation type="submission" date="2019-08" db="EMBL/GenBank/DDBJ databases">
        <authorList>
            <person name="Kucharzyk K."/>
            <person name="Murdoch R.W."/>
            <person name="Higgins S."/>
            <person name="Loffler F."/>
        </authorList>
    </citation>
    <scope>NUCLEOTIDE SEQUENCE</scope>
</reference>
<accession>A0A645FAA8</accession>